<feature type="transmembrane region" description="Helical" evidence="8">
    <location>
        <begin position="412"/>
        <end position="430"/>
    </location>
</feature>
<keyword evidence="4 8" id="KW-0812">Transmembrane</keyword>
<feature type="transmembrane region" description="Helical" evidence="8">
    <location>
        <begin position="153"/>
        <end position="178"/>
    </location>
</feature>
<dbReference type="InterPro" id="IPR050367">
    <property type="entry name" value="APC_superfamily"/>
</dbReference>
<dbReference type="RefSeq" id="WP_182515861.1">
    <property type="nucleotide sequence ID" value="NZ_JACGXP010000002.1"/>
</dbReference>
<dbReference type="PIRSF" id="PIRSF006060">
    <property type="entry name" value="AA_transporter"/>
    <property type="match status" value="1"/>
</dbReference>
<keyword evidence="3" id="KW-1003">Cell membrane</keyword>
<feature type="transmembrane region" description="Helical" evidence="8">
    <location>
        <begin position="286"/>
        <end position="306"/>
    </location>
</feature>
<evidence type="ECO:0000256" key="4">
    <source>
        <dbReference type="ARBA" id="ARBA00022692"/>
    </source>
</evidence>
<feature type="transmembrane region" description="Helical" evidence="8">
    <location>
        <begin position="235"/>
        <end position="258"/>
    </location>
</feature>
<reference evidence="9 10" key="1">
    <citation type="submission" date="2020-07" db="EMBL/GenBank/DDBJ databases">
        <title>Above-ground endophytic microbial communities from plants in different locations in the United States.</title>
        <authorList>
            <person name="Frank C."/>
        </authorList>
    </citation>
    <scope>NUCLEOTIDE SEQUENCE [LARGE SCALE GENOMIC DNA]</scope>
    <source>
        <strain evidence="9 10">WPL5_2</strain>
    </source>
</reference>
<dbReference type="EMBL" id="JACGXP010000002">
    <property type="protein sequence ID" value="MBA8990504.1"/>
    <property type="molecule type" value="Genomic_DNA"/>
</dbReference>
<keyword evidence="2" id="KW-0813">Transport</keyword>
<evidence type="ECO:0000256" key="7">
    <source>
        <dbReference type="SAM" id="MobiDB-lite"/>
    </source>
</evidence>
<feature type="transmembrane region" description="Helical" evidence="8">
    <location>
        <begin position="340"/>
        <end position="362"/>
    </location>
</feature>
<evidence type="ECO:0000313" key="10">
    <source>
        <dbReference type="Proteomes" id="UP000590225"/>
    </source>
</evidence>
<feature type="transmembrane region" description="Helical" evidence="8">
    <location>
        <begin position="36"/>
        <end position="61"/>
    </location>
</feature>
<protein>
    <submittedName>
        <fullName evidence="9">Amino acid transporter</fullName>
    </submittedName>
</protein>
<dbReference type="Gene3D" id="1.20.1740.10">
    <property type="entry name" value="Amino acid/polyamine transporter I"/>
    <property type="match status" value="1"/>
</dbReference>
<organism evidence="9 10">
    <name type="scientific">Curtobacterium pusillum</name>
    <dbReference type="NCBI Taxonomy" id="69373"/>
    <lineage>
        <taxon>Bacteria</taxon>
        <taxon>Bacillati</taxon>
        <taxon>Actinomycetota</taxon>
        <taxon>Actinomycetes</taxon>
        <taxon>Micrococcales</taxon>
        <taxon>Microbacteriaceae</taxon>
        <taxon>Curtobacterium</taxon>
    </lineage>
</organism>
<dbReference type="PANTHER" id="PTHR42770">
    <property type="entry name" value="AMINO ACID TRANSPORTER-RELATED"/>
    <property type="match status" value="1"/>
</dbReference>
<evidence type="ECO:0000313" key="9">
    <source>
        <dbReference type="EMBL" id="MBA8990504.1"/>
    </source>
</evidence>
<evidence type="ECO:0000256" key="8">
    <source>
        <dbReference type="SAM" id="Phobius"/>
    </source>
</evidence>
<evidence type="ECO:0000256" key="3">
    <source>
        <dbReference type="ARBA" id="ARBA00022475"/>
    </source>
</evidence>
<feature type="transmembrane region" description="Helical" evidence="8">
    <location>
        <begin position="123"/>
        <end position="141"/>
    </location>
</feature>
<feature type="transmembrane region" description="Helical" evidence="8">
    <location>
        <begin position="82"/>
        <end position="111"/>
    </location>
</feature>
<dbReference type="PANTHER" id="PTHR42770:SF15">
    <property type="entry name" value="GLUTAMATE_GAMMA-AMINOBUTYRATE ANTIPORTER-RELATED"/>
    <property type="match status" value="1"/>
</dbReference>
<sequence length="517" mass="55698">MTNRRSIGAVILFTMVIAAVFNFRNVINNYVAIGTLAAPIFFIATIVYFIPFTLVIAEFVSLNKNSESGVYQWVKSSLGGRWAFFTAFCYWFVNLFYFISLLPIVLVYAGYMILGREVAMKPWMIAVLSIVIFFVATYVSTKGARWIGSVTSLGSTLMVVMALVFIVAAIAALFGGIAPANDVSVRGMALDPHSGVGVWALLGTIAWIIQGVGGAESIGVYLNDLKGGVRAFVRTIVISGIAIGLLYSVGTWLMAVFVDKKNVSYGNGIFVTMQHAAAFFGLPTDVVTRVVGLIMLVATLGGLLIWTSAPVKIFFSEIPEGIFGKKVVALNDAGVPVRGAWIQFIVVVPLLVIPTLGAGSSIDDLLKVVINMTAATALLPPALILVAYLVLRIKFDHVVRDFRFGGRNFGRGVAVFLVALFAVVFVAATFPEGQALWLTLVYNVGGVVIFLGAALLWYERYIRRLRAVSVEAAEAEVKPTAGVHRDGEGDGGRSAVRNPGDAVLDDDEERDAARSRV</sequence>
<name>A0AAW3T6G3_9MICO</name>
<comment type="caution">
    <text evidence="9">The sequence shown here is derived from an EMBL/GenBank/DDBJ whole genome shotgun (WGS) entry which is preliminary data.</text>
</comment>
<keyword evidence="5 8" id="KW-1133">Transmembrane helix</keyword>
<dbReference type="Pfam" id="PF13520">
    <property type="entry name" value="AA_permease_2"/>
    <property type="match status" value="1"/>
</dbReference>
<comment type="subcellular location">
    <subcellularLocation>
        <location evidence="1">Cell membrane</location>
        <topology evidence="1">Multi-pass membrane protein</topology>
    </subcellularLocation>
</comment>
<dbReference type="Proteomes" id="UP000590225">
    <property type="component" value="Unassembled WGS sequence"/>
</dbReference>
<dbReference type="GO" id="GO:0022857">
    <property type="term" value="F:transmembrane transporter activity"/>
    <property type="evidence" value="ECO:0007669"/>
    <property type="project" value="InterPro"/>
</dbReference>
<gene>
    <name evidence="9" type="ORF">FHW23_001750</name>
</gene>
<dbReference type="InterPro" id="IPR002293">
    <property type="entry name" value="AA/rel_permease1"/>
</dbReference>
<feature type="transmembrane region" description="Helical" evidence="8">
    <location>
        <begin position="198"/>
        <end position="223"/>
    </location>
</feature>
<evidence type="ECO:0000256" key="5">
    <source>
        <dbReference type="ARBA" id="ARBA00022989"/>
    </source>
</evidence>
<feature type="transmembrane region" description="Helical" evidence="8">
    <location>
        <begin position="7"/>
        <end position="24"/>
    </location>
</feature>
<dbReference type="GO" id="GO:0005886">
    <property type="term" value="C:plasma membrane"/>
    <property type="evidence" value="ECO:0007669"/>
    <property type="project" value="UniProtKB-SubCell"/>
</dbReference>
<keyword evidence="6 8" id="KW-0472">Membrane</keyword>
<accession>A0AAW3T6G3</accession>
<feature type="region of interest" description="Disordered" evidence="7">
    <location>
        <begin position="478"/>
        <end position="517"/>
    </location>
</feature>
<evidence type="ECO:0000256" key="2">
    <source>
        <dbReference type="ARBA" id="ARBA00022448"/>
    </source>
</evidence>
<proteinExistence type="predicted"/>
<feature type="transmembrane region" description="Helical" evidence="8">
    <location>
        <begin position="368"/>
        <end position="391"/>
    </location>
</feature>
<feature type="transmembrane region" description="Helical" evidence="8">
    <location>
        <begin position="436"/>
        <end position="458"/>
    </location>
</feature>
<dbReference type="AlphaFoldDB" id="A0AAW3T6G3"/>
<evidence type="ECO:0000256" key="6">
    <source>
        <dbReference type="ARBA" id="ARBA00023136"/>
    </source>
</evidence>
<evidence type="ECO:0000256" key="1">
    <source>
        <dbReference type="ARBA" id="ARBA00004651"/>
    </source>
</evidence>